<evidence type="ECO:0000313" key="3">
    <source>
        <dbReference type="EMBL" id="KAG6420275.1"/>
    </source>
</evidence>
<sequence length="75" mass="8370">MLKLSAATKGEVAVSKSYTQKNWLPRRVMSAARVAGILHALEGWDVHECGNSMFDVDKIWEAAIRHGFRPTTISK</sequence>
<reference evidence="3" key="1">
    <citation type="submission" date="2018-01" db="EMBL/GenBank/DDBJ databases">
        <authorList>
            <person name="Mao J.F."/>
        </authorList>
    </citation>
    <scope>NUCLEOTIDE SEQUENCE</scope>
    <source>
        <strain evidence="3">Huo1</strain>
        <tissue evidence="3">Leaf</tissue>
    </source>
</reference>
<reference evidence="3" key="2">
    <citation type="submission" date="2020-08" db="EMBL/GenBank/DDBJ databases">
        <title>Plant Genome Project.</title>
        <authorList>
            <person name="Zhang R.-G."/>
        </authorList>
    </citation>
    <scope>NUCLEOTIDE SEQUENCE</scope>
    <source>
        <strain evidence="3">Huo1</strain>
        <tissue evidence="3">Leaf</tissue>
    </source>
</reference>
<dbReference type="InterPro" id="IPR021940">
    <property type="entry name" value="CER1-like_C"/>
</dbReference>
<accession>A0A8X8XY26</accession>
<evidence type="ECO:0000313" key="4">
    <source>
        <dbReference type="Proteomes" id="UP000298416"/>
    </source>
</evidence>
<name>A0A8X8XY26_SALSN</name>
<comment type="caution">
    <text evidence="3">The sequence shown here is derived from an EMBL/GenBank/DDBJ whole genome shotgun (WGS) entry which is preliminary data.</text>
</comment>
<evidence type="ECO:0000256" key="1">
    <source>
        <dbReference type="ARBA" id="ARBA00004141"/>
    </source>
</evidence>
<dbReference type="Pfam" id="PF12076">
    <property type="entry name" value="CER1-like_C"/>
    <property type="match status" value="1"/>
</dbReference>
<evidence type="ECO:0000259" key="2">
    <source>
        <dbReference type="Pfam" id="PF12076"/>
    </source>
</evidence>
<dbReference type="EMBL" id="PNBA02000006">
    <property type="protein sequence ID" value="KAG6420275.1"/>
    <property type="molecule type" value="Genomic_DNA"/>
</dbReference>
<dbReference type="GO" id="GO:0016020">
    <property type="term" value="C:membrane"/>
    <property type="evidence" value="ECO:0007669"/>
    <property type="project" value="UniProtKB-SubCell"/>
</dbReference>
<dbReference type="AlphaFoldDB" id="A0A8X8XY26"/>
<organism evidence="3">
    <name type="scientific">Salvia splendens</name>
    <name type="common">Scarlet sage</name>
    <dbReference type="NCBI Taxonomy" id="180675"/>
    <lineage>
        <taxon>Eukaryota</taxon>
        <taxon>Viridiplantae</taxon>
        <taxon>Streptophyta</taxon>
        <taxon>Embryophyta</taxon>
        <taxon>Tracheophyta</taxon>
        <taxon>Spermatophyta</taxon>
        <taxon>Magnoliopsida</taxon>
        <taxon>eudicotyledons</taxon>
        <taxon>Gunneridae</taxon>
        <taxon>Pentapetalae</taxon>
        <taxon>asterids</taxon>
        <taxon>lamiids</taxon>
        <taxon>Lamiales</taxon>
        <taxon>Lamiaceae</taxon>
        <taxon>Nepetoideae</taxon>
        <taxon>Mentheae</taxon>
        <taxon>Salviinae</taxon>
        <taxon>Salvia</taxon>
        <taxon>Salvia subgen. Calosphace</taxon>
        <taxon>core Calosphace</taxon>
    </lineage>
</organism>
<feature type="domain" description="Very-long-chain aldehyde decarbonylase CER1-like C-terminal" evidence="2">
    <location>
        <begin position="21"/>
        <end position="70"/>
    </location>
</feature>
<gene>
    <name evidence="3" type="ORF">SASPL_116798</name>
</gene>
<keyword evidence="4" id="KW-1185">Reference proteome</keyword>
<protein>
    <recommendedName>
        <fullName evidence="2">Very-long-chain aldehyde decarbonylase CER1-like C-terminal domain-containing protein</fullName>
    </recommendedName>
</protein>
<comment type="subcellular location">
    <subcellularLocation>
        <location evidence="1">Membrane</location>
        <topology evidence="1">Multi-pass membrane protein</topology>
    </subcellularLocation>
</comment>
<dbReference type="Proteomes" id="UP000298416">
    <property type="component" value="Unassembled WGS sequence"/>
</dbReference>
<proteinExistence type="predicted"/>